<dbReference type="Proteomes" id="UP000000759">
    <property type="component" value="Chromosome 14"/>
</dbReference>
<dbReference type="PANTHER" id="PTHR31891:SF1">
    <property type="entry name" value="FORMAMIDASE C869.04-RELATED"/>
    <property type="match status" value="1"/>
</dbReference>
<dbReference type="InterPro" id="IPR004304">
    <property type="entry name" value="FmdA_AmdA"/>
</dbReference>
<sequence length="775" mass="84980">MPFDSLMFPLSLAILTHSKSSALPPCVIASRSTLVPFDIKELKSIEAGITLAKFRLRLFSSFITRSSYPKYTSKKSEFSFASKLSVIGFSASVNYVSLPLGTKEIEKEGNCHIHFSRSLTFFPSLYPDASPFLKISGASEQPSVSTENGVVIITPDDSSCTTPESTAGTSSSSRIMPGLFLTSLMAPQKAKGSFVLLLSLAASLNGVHSQTNDACTPALEIEISLPTGTIVSSVFGDTDHYLAATLETVTWGYYDINKPSQISMESGETITVEVITHHSGHDYAKMIRGDMAVEEIFYWATNTSLSEKPEPKLDGTGVHLVTGPIEVIGAEPGDVVEVEILELDPRYNPISGKCYGTNSQKFAGYHYNVLTGFGRDGTPYVRTGGTEAITVFEFVETSEGKMAYGKPVYMYRFPNMTAPDGSNRTFDNNPAVMIPHEFNYGYNGELLELDPILYPEGFDGTTVTDAGGIQYLSPEEAGLAWKVPLRPHIGTLAVMPNNTENYIDEEAEGGANTIPPARFGGNIDDWRIGKGGTMFYRVEVPGAQIVVGDTHAAQGDSELAGTAMETSMTAKLRVTLHKAGSLPTKVATLDFPLLETLDKFVVHGFAYDNYLDQLADPSDIFSEGTSLDLAMADCYIKTRNWMMDVYSLTEEETIALMTTSVDFGITQVVDGNWGVHADIDKWVFDQTDAPYDYPCTTSKSARRRRILKIDERRLILDYHNVMLSPSEYADELFRRVTGIEASSEKVDTFARNRLAELLMESKLQFAKARMSKGMV</sequence>
<dbReference type="RefSeq" id="XP_002182077.1">
    <property type="nucleotide sequence ID" value="XM_002182041.1"/>
</dbReference>
<dbReference type="OrthoDB" id="40286at2759"/>
<dbReference type="PaxDb" id="2850-Phatr37952"/>
<keyword evidence="3" id="KW-1185">Reference proteome</keyword>
<dbReference type="Gene3D" id="3.10.28.20">
    <property type="entry name" value="Acetamidase/Formamidase-like domains"/>
    <property type="match status" value="1"/>
</dbReference>
<accession>B7G4I3</accession>
<protein>
    <recommendedName>
        <fullName evidence="4">Acetamidase</fullName>
    </recommendedName>
</protein>
<name>B7G4I3_PHATC</name>
<dbReference type="InParanoid" id="B7G4I3"/>
<evidence type="ECO:0008006" key="4">
    <source>
        <dbReference type="Google" id="ProtNLM"/>
    </source>
</evidence>
<dbReference type="eggNOG" id="ENOG502SKIA">
    <property type="taxonomic scope" value="Eukaryota"/>
</dbReference>
<dbReference type="Gene3D" id="2.60.120.580">
    <property type="entry name" value="Acetamidase/Formamidase-like domains"/>
    <property type="match status" value="2"/>
</dbReference>
<dbReference type="STRING" id="556484.B7G4I3"/>
<reference evidence="2 3" key="1">
    <citation type="journal article" date="2008" name="Nature">
        <title>The Phaeodactylum genome reveals the evolutionary history of diatom genomes.</title>
        <authorList>
            <person name="Bowler C."/>
            <person name="Allen A.E."/>
            <person name="Badger J.H."/>
            <person name="Grimwood J."/>
            <person name="Jabbari K."/>
            <person name="Kuo A."/>
            <person name="Maheswari U."/>
            <person name="Martens C."/>
            <person name="Maumus F."/>
            <person name="Otillar R.P."/>
            <person name="Rayko E."/>
            <person name="Salamov A."/>
            <person name="Vandepoele K."/>
            <person name="Beszteri B."/>
            <person name="Gruber A."/>
            <person name="Heijde M."/>
            <person name="Katinka M."/>
            <person name="Mock T."/>
            <person name="Valentin K."/>
            <person name="Verret F."/>
            <person name="Berges J.A."/>
            <person name="Brownlee C."/>
            <person name="Cadoret J.P."/>
            <person name="Chiovitti A."/>
            <person name="Choi C.J."/>
            <person name="Coesel S."/>
            <person name="De Martino A."/>
            <person name="Detter J.C."/>
            <person name="Durkin C."/>
            <person name="Falciatore A."/>
            <person name="Fournet J."/>
            <person name="Haruta M."/>
            <person name="Huysman M.J."/>
            <person name="Jenkins B.D."/>
            <person name="Jiroutova K."/>
            <person name="Jorgensen R.E."/>
            <person name="Joubert Y."/>
            <person name="Kaplan A."/>
            <person name="Kroger N."/>
            <person name="Kroth P.G."/>
            <person name="La Roche J."/>
            <person name="Lindquist E."/>
            <person name="Lommer M."/>
            <person name="Martin-Jezequel V."/>
            <person name="Lopez P.J."/>
            <person name="Lucas S."/>
            <person name="Mangogna M."/>
            <person name="McGinnis K."/>
            <person name="Medlin L.K."/>
            <person name="Montsant A."/>
            <person name="Oudot-Le Secq M.P."/>
            <person name="Napoli C."/>
            <person name="Obornik M."/>
            <person name="Parker M.S."/>
            <person name="Petit J.L."/>
            <person name="Porcel B.M."/>
            <person name="Poulsen N."/>
            <person name="Robison M."/>
            <person name="Rychlewski L."/>
            <person name="Rynearson T.A."/>
            <person name="Schmutz J."/>
            <person name="Shapiro H."/>
            <person name="Siaut M."/>
            <person name="Stanley M."/>
            <person name="Sussman M.R."/>
            <person name="Taylor A.R."/>
            <person name="Vardi A."/>
            <person name="von Dassow P."/>
            <person name="Vyverman W."/>
            <person name="Willis A."/>
            <person name="Wyrwicz L.S."/>
            <person name="Rokhsar D.S."/>
            <person name="Weissenbach J."/>
            <person name="Armbrust E.V."/>
            <person name="Green B.R."/>
            <person name="Van de Peer Y."/>
            <person name="Grigoriev I.V."/>
        </authorList>
    </citation>
    <scope>NUCLEOTIDE SEQUENCE [LARGE SCALE GENOMIC DNA]</scope>
    <source>
        <strain evidence="2 3">CCAP 1055/1</strain>
    </source>
</reference>
<gene>
    <name evidence="2" type="ORF">PHATRDRAFT_37952</name>
</gene>
<reference evidence="3" key="2">
    <citation type="submission" date="2008-08" db="EMBL/GenBank/DDBJ databases">
        <authorList>
            <consortium name="Diatom Consortium"/>
            <person name="Grigoriev I."/>
            <person name="Grimwood J."/>
            <person name="Kuo A."/>
            <person name="Otillar R.P."/>
            <person name="Salamov A."/>
            <person name="Detter J.C."/>
            <person name="Lindquist E."/>
            <person name="Shapiro H."/>
            <person name="Lucas S."/>
            <person name="Glavina del Rio T."/>
            <person name="Pitluck S."/>
            <person name="Rokhsar D."/>
            <person name="Bowler C."/>
        </authorList>
    </citation>
    <scope>GENOME REANNOTATION</scope>
    <source>
        <strain evidence="3">CCAP 1055/1</strain>
    </source>
</reference>
<dbReference type="Pfam" id="PF03069">
    <property type="entry name" value="FmdA_AmdA"/>
    <property type="match status" value="1"/>
</dbReference>
<dbReference type="GO" id="GO:0016811">
    <property type="term" value="F:hydrolase activity, acting on carbon-nitrogen (but not peptide) bonds, in linear amides"/>
    <property type="evidence" value="ECO:0007669"/>
    <property type="project" value="InterPro"/>
</dbReference>
<dbReference type="SUPFAM" id="SSF141130">
    <property type="entry name" value="Acetamidase/Formamidase-like"/>
    <property type="match status" value="1"/>
</dbReference>
<evidence type="ECO:0000313" key="3">
    <source>
        <dbReference type="Proteomes" id="UP000000759"/>
    </source>
</evidence>
<dbReference type="KEGG" id="pti:PHATRDRAFT_37952"/>
<evidence type="ECO:0000256" key="1">
    <source>
        <dbReference type="SAM" id="SignalP"/>
    </source>
</evidence>
<feature type="signal peptide" evidence="1">
    <location>
        <begin position="1"/>
        <end position="22"/>
    </location>
</feature>
<dbReference type="PANTHER" id="PTHR31891">
    <property type="entry name" value="FORMAMIDASE C869.04-RELATED"/>
    <property type="match status" value="1"/>
</dbReference>
<organism evidence="2 3">
    <name type="scientific">Phaeodactylum tricornutum (strain CCAP 1055/1)</name>
    <dbReference type="NCBI Taxonomy" id="556484"/>
    <lineage>
        <taxon>Eukaryota</taxon>
        <taxon>Sar</taxon>
        <taxon>Stramenopiles</taxon>
        <taxon>Ochrophyta</taxon>
        <taxon>Bacillariophyta</taxon>
        <taxon>Bacillariophyceae</taxon>
        <taxon>Bacillariophycidae</taxon>
        <taxon>Naviculales</taxon>
        <taxon>Phaeodactylaceae</taxon>
        <taxon>Phaeodactylum</taxon>
    </lineage>
</organism>
<evidence type="ECO:0000313" key="2">
    <source>
        <dbReference type="EMBL" id="EEC46617.1"/>
    </source>
</evidence>
<feature type="chain" id="PRO_5002855407" description="Acetamidase" evidence="1">
    <location>
        <begin position="23"/>
        <end position="775"/>
    </location>
</feature>
<dbReference type="EMBL" id="CM000616">
    <property type="protein sequence ID" value="EEC46617.1"/>
    <property type="molecule type" value="Genomic_DNA"/>
</dbReference>
<dbReference type="GeneID" id="7202692"/>
<keyword evidence="1" id="KW-0732">Signal</keyword>
<dbReference type="AlphaFoldDB" id="B7G4I3"/>
<dbReference type="HOGENOM" id="CLU_032013_2_1_1"/>
<proteinExistence type="predicted"/>